<dbReference type="Pfam" id="PF11732">
    <property type="entry name" value="Thoc2"/>
    <property type="match status" value="1"/>
</dbReference>
<comment type="caution">
    <text evidence="10">The sequence shown here is derived from an EMBL/GenBank/DDBJ whole genome shotgun (WGS) entry which is preliminary data.</text>
</comment>
<keyword evidence="4" id="KW-0539">Nucleus</keyword>
<feature type="domain" description="THO complex subunit 2 N-terminal" evidence="9">
    <location>
        <begin position="10"/>
        <end position="222"/>
    </location>
</feature>
<dbReference type="InterPro" id="IPR032302">
    <property type="entry name" value="THOC2_N"/>
</dbReference>
<evidence type="ECO:0000259" key="9">
    <source>
        <dbReference type="Pfam" id="PF16134"/>
    </source>
</evidence>
<dbReference type="AlphaFoldDB" id="A0A0L7LM57"/>
<feature type="compositionally biased region" description="Basic and acidic residues" evidence="6">
    <location>
        <begin position="832"/>
        <end position="842"/>
    </location>
</feature>
<dbReference type="EMBL" id="JTDY01000621">
    <property type="protein sequence ID" value="KOB76439.1"/>
    <property type="molecule type" value="Genomic_DNA"/>
</dbReference>
<evidence type="ECO:0000313" key="10">
    <source>
        <dbReference type="EMBL" id="KOB76439.1"/>
    </source>
</evidence>
<organism evidence="10 11">
    <name type="scientific">Operophtera brumata</name>
    <name type="common">Winter moth</name>
    <name type="synonym">Phalaena brumata</name>
    <dbReference type="NCBI Taxonomy" id="104452"/>
    <lineage>
        <taxon>Eukaryota</taxon>
        <taxon>Metazoa</taxon>
        <taxon>Ecdysozoa</taxon>
        <taxon>Arthropoda</taxon>
        <taxon>Hexapoda</taxon>
        <taxon>Insecta</taxon>
        <taxon>Pterygota</taxon>
        <taxon>Neoptera</taxon>
        <taxon>Endopterygota</taxon>
        <taxon>Lepidoptera</taxon>
        <taxon>Glossata</taxon>
        <taxon>Ditrysia</taxon>
        <taxon>Geometroidea</taxon>
        <taxon>Geometridae</taxon>
        <taxon>Larentiinae</taxon>
        <taxon>Operophtera</taxon>
    </lineage>
</organism>
<feature type="region of interest" description="Disordered" evidence="6">
    <location>
        <begin position="820"/>
        <end position="842"/>
    </location>
</feature>
<dbReference type="STRING" id="104452.A0A0L7LM57"/>
<sequence>MGSSVKFISDFCKSWEKSGKDQFIKYVTQSVKDEDKSPLFSKSGKLSGLSQNIYDLLLCGLRGNLKKDAIISVLRDITGLHADIPSIILDVVCVLDAETCVDVQSDERSNFCHIVRELETFISDKLLKERLEIDTLQDVGTLKNKIFYTKFIKIKTKLYYKQRKFNLFREESEGYAKLIVELNQELNEEMEWTNLLEIIQSLIGCFNLDPNRVLDIILESFEARPYLDKLFVPLVKNYMCDAQVISEVLGFKLGNAGVLEDYKEPPALMTVIALLLQYQVISLDDIYPWLRPDDSIMAKTAEKEIKAVQDYIRKLSIVSTKGPQANAPTEFMEEKADPQDYWGNQKLVLCEALLNVTAWREFSALSARLPATVMPERPATALCNMLHAIVEPLYRSQCGVSPKIPGKPIPPLKSNLAPPPCKTFDEMKETVIPALVSLGPSLHYDPILMYKIIRILKTARAQKGDPLHHEALTVLDAAILPALTLMEGNCCMAEEIYTLIKLYPYQCRVSKENIKPQGRLIGKLSHAAPAFLFDYMLLQIQSYDNLIGPVVESLKYLTSLSLDVLGYCLLEALCVGRASGGAAHPPWLQALAAFAGAAFKKHNIELTALLQFVANRLKSQQSQDLLILKEIVQKMAGIEAAEEMTAEQLDAMAGGDLLKGEAGYFSQVRNTRRSSARLKEAMYEDIDTPTSAGEPPGSQLKVVGRLADQCQDALVQLGTFLASSHAPEEYAARLPPLQKINGKIEALRKSADSKTDNMEKSVARYTLAAKEALEPIITAVTPMLPPRVWEDISPESLSMYDLRVPEESYDREIDRLKTASANAAKDSSQGGSKEERRRQQEHVSRVMARLQRECASWFPARAAKSAKNETVTRLMQLCLFPRCVFTAADALYCAEFVHTWCLFAAIHLVIAVSIPQLFCDITYSVMSCTEGEAGRYGTFLCKVLGTAMRWHADKQAFHRECAHYPGFVTKYRVSNQFTEANDHVGYENYRHVCHKWHYKITKAMVVCLDSGDYVQIRNALIVLIRVKDEEKTQRQDLYALATVYSGQLRNKAHSMMRESDFHHVSLAIPDLKRRKVEGSSNGKKPEEAVLKIEYGYEVTNKTIQMIVTADDRKESTGPLKKHKRRVVRALRISRQRVLRACHPSSQECCELVTPAVRVLRACHPSCPKSGTSFTHQQAKSVASLSPQQSRVLRACHPSSQSVASLSPQLSKEWYELYASAGKECCELVTPAVTQQE</sequence>
<keyword evidence="11" id="KW-1185">Reference proteome</keyword>
<dbReference type="Pfam" id="PF16134">
    <property type="entry name" value="THOC2_N"/>
    <property type="match status" value="3"/>
</dbReference>
<dbReference type="GO" id="GO:0006397">
    <property type="term" value="P:mRNA processing"/>
    <property type="evidence" value="ECO:0007669"/>
    <property type="project" value="InterPro"/>
</dbReference>
<name>A0A0L7LM57_OPEBR</name>
<evidence type="ECO:0000259" key="7">
    <source>
        <dbReference type="Pfam" id="PF11262"/>
    </source>
</evidence>
<evidence type="ECO:0000313" key="11">
    <source>
        <dbReference type="Proteomes" id="UP000037510"/>
    </source>
</evidence>
<evidence type="ECO:0000256" key="3">
    <source>
        <dbReference type="ARBA" id="ARBA00019596"/>
    </source>
</evidence>
<evidence type="ECO:0000259" key="8">
    <source>
        <dbReference type="Pfam" id="PF11732"/>
    </source>
</evidence>
<accession>A0A0L7LM57</accession>
<dbReference type="Proteomes" id="UP000037510">
    <property type="component" value="Unassembled WGS sequence"/>
</dbReference>
<proteinExistence type="inferred from homology"/>
<evidence type="ECO:0000256" key="4">
    <source>
        <dbReference type="ARBA" id="ARBA00023242"/>
    </source>
</evidence>
<evidence type="ECO:0000256" key="1">
    <source>
        <dbReference type="ARBA" id="ARBA00004123"/>
    </source>
</evidence>
<evidence type="ECO:0000256" key="5">
    <source>
        <dbReference type="ARBA" id="ARBA00047033"/>
    </source>
</evidence>
<gene>
    <name evidence="10" type="ORF">OBRU01_02078</name>
</gene>
<dbReference type="InterPro" id="IPR040007">
    <property type="entry name" value="Tho2"/>
</dbReference>
<reference evidence="10 11" key="1">
    <citation type="journal article" date="2015" name="Genome Biol. Evol.">
        <title>The genome of winter moth (Operophtera brumata) provides a genomic perspective on sexual dimorphism and phenology.</title>
        <authorList>
            <person name="Derks M.F."/>
            <person name="Smit S."/>
            <person name="Salis L."/>
            <person name="Schijlen E."/>
            <person name="Bossers A."/>
            <person name="Mateman C."/>
            <person name="Pijl A.S."/>
            <person name="de Ridder D."/>
            <person name="Groenen M.A."/>
            <person name="Visser M.E."/>
            <person name="Megens H.J."/>
        </authorList>
    </citation>
    <scope>NUCLEOTIDE SEQUENCE [LARGE SCALE GENOMIC DNA]</scope>
    <source>
        <strain evidence="10">WM2013NL</strain>
        <tissue evidence="10">Head and thorax</tissue>
    </source>
</reference>
<feature type="domain" description="THO complex subunitTHOC2 N-terminal" evidence="8">
    <location>
        <begin position="521"/>
        <end position="592"/>
    </location>
</feature>
<feature type="domain" description="THO complex subunit 2 N-terminal" evidence="9">
    <location>
        <begin position="419"/>
        <end position="508"/>
    </location>
</feature>
<dbReference type="PANTHER" id="PTHR21597">
    <property type="entry name" value="THO2 PROTEIN"/>
    <property type="match status" value="1"/>
</dbReference>
<dbReference type="Pfam" id="PF11262">
    <property type="entry name" value="Tho2"/>
    <property type="match status" value="1"/>
</dbReference>
<evidence type="ECO:0000256" key="6">
    <source>
        <dbReference type="SAM" id="MobiDB-lite"/>
    </source>
</evidence>
<evidence type="ECO:0000256" key="2">
    <source>
        <dbReference type="ARBA" id="ARBA00007857"/>
    </source>
</evidence>
<feature type="domain" description="THO complex subunit 2 N-terminal" evidence="9">
    <location>
        <begin position="242"/>
        <end position="314"/>
    </location>
</feature>
<feature type="compositionally biased region" description="Polar residues" evidence="6">
    <location>
        <begin position="820"/>
        <end position="831"/>
    </location>
</feature>
<comment type="similarity">
    <text evidence="2">Belongs to the THOC2 family.</text>
</comment>
<dbReference type="GO" id="GO:0003729">
    <property type="term" value="F:mRNA binding"/>
    <property type="evidence" value="ECO:0007669"/>
    <property type="project" value="TreeGrafter"/>
</dbReference>
<comment type="subunit">
    <text evidence="5">Component of the THO subcomplex, which is composed of THOC1, THOC2, THOC3, THOC5, THOC6 and THOC7. The THO subcomplex interacts with DDX39B to form the THO-DDX39B complex which multimerizes into a 28-subunit tetrameric assembly. Component of the transcription/export (TREX) complex at least composed of ALYREF/THOC4, DDX39B, SARNP/CIP29, CHTOP and the THO subcomplex; in the complex interacts with THOC1, THOC3, THOC5, THOC7 and DDX39B. TREX seems to have a dynamic structure involving ATP-dependent remodeling. Interacts with POLDIP3 and ZC3H11A.</text>
</comment>
<dbReference type="GO" id="GO:0006406">
    <property type="term" value="P:mRNA export from nucleus"/>
    <property type="evidence" value="ECO:0007669"/>
    <property type="project" value="InterPro"/>
</dbReference>
<dbReference type="InterPro" id="IPR021418">
    <property type="entry name" value="THO_THOC2_C"/>
</dbReference>
<comment type="subcellular location">
    <subcellularLocation>
        <location evidence="1">Nucleus</location>
    </subcellularLocation>
</comment>
<protein>
    <recommendedName>
        <fullName evidence="3">THO complex subunit 2</fullName>
    </recommendedName>
</protein>
<feature type="domain" description="THO complex subunitTHOC2 C-terminal" evidence="7">
    <location>
        <begin position="796"/>
        <end position="1027"/>
    </location>
</feature>
<dbReference type="GO" id="GO:0000445">
    <property type="term" value="C:THO complex part of transcription export complex"/>
    <property type="evidence" value="ECO:0007669"/>
    <property type="project" value="TreeGrafter"/>
</dbReference>
<dbReference type="InterPro" id="IPR021726">
    <property type="entry name" value="THO_THOC2_N"/>
</dbReference>
<dbReference type="PANTHER" id="PTHR21597:SF0">
    <property type="entry name" value="THO COMPLEX SUBUNIT 2"/>
    <property type="match status" value="1"/>
</dbReference>